<sequence length="53" mass="6132">MNALDKHAVTEVKLKLLSIFIAIEADEKLHQVELIRELKSIIKLVDDMDQPLY</sequence>
<organism evidence="1 2">
    <name type="scientific">Terrilactibacillus laevilacticus</name>
    <dbReference type="NCBI Taxonomy" id="1380157"/>
    <lineage>
        <taxon>Bacteria</taxon>
        <taxon>Bacillati</taxon>
        <taxon>Bacillota</taxon>
        <taxon>Bacilli</taxon>
        <taxon>Bacillales</taxon>
        <taxon>Bacillaceae</taxon>
        <taxon>Terrilactibacillus</taxon>
    </lineage>
</organism>
<keyword evidence="2" id="KW-1185">Reference proteome</keyword>
<evidence type="ECO:0000313" key="1">
    <source>
        <dbReference type="EMBL" id="MFD2618381.1"/>
    </source>
</evidence>
<gene>
    <name evidence="1" type="ORF">ACFSTF_13805</name>
</gene>
<accession>A0ABW5PTV9</accession>
<reference evidence="2" key="1">
    <citation type="journal article" date="2019" name="Int. J. Syst. Evol. Microbiol.">
        <title>The Global Catalogue of Microorganisms (GCM) 10K type strain sequencing project: providing services to taxonomists for standard genome sequencing and annotation.</title>
        <authorList>
            <consortium name="The Broad Institute Genomics Platform"/>
            <consortium name="The Broad Institute Genome Sequencing Center for Infectious Disease"/>
            <person name="Wu L."/>
            <person name="Ma J."/>
        </authorList>
    </citation>
    <scope>NUCLEOTIDE SEQUENCE [LARGE SCALE GENOMIC DNA]</scope>
    <source>
        <strain evidence="2">TISTR 2241</strain>
    </source>
</reference>
<proteinExistence type="predicted"/>
<comment type="caution">
    <text evidence="1">The sequence shown here is derived from an EMBL/GenBank/DDBJ whole genome shotgun (WGS) entry which is preliminary data.</text>
</comment>
<protein>
    <submittedName>
        <fullName evidence="1">Uncharacterized protein</fullName>
    </submittedName>
</protein>
<dbReference type="RefSeq" id="WP_181406467.1">
    <property type="nucleotide sequence ID" value="NZ_JBHUMR010000015.1"/>
</dbReference>
<dbReference type="Proteomes" id="UP001597458">
    <property type="component" value="Unassembled WGS sequence"/>
</dbReference>
<evidence type="ECO:0000313" key="2">
    <source>
        <dbReference type="Proteomes" id="UP001597458"/>
    </source>
</evidence>
<dbReference type="EMBL" id="JBHUMR010000015">
    <property type="protein sequence ID" value="MFD2618381.1"/>
    <property type="molecule type" value="Genomic_DNA"/>
</dbReference>
<name>A0ABW5PTV9_9BACI</name>